<organism evidence="1 2">
    <name type="scientific">Dreissena polymorpha</name>
    <name type="common">Zebra mussel</name>
    <name type="synonym">Mytilus polymorpha</name>
    <dbReference type="NCBI Taxonomy" id="45954"/>
    <lineage>
        <taxon>Eukaryota</taxon>
        <taxon>Metazoa</taxon>
        <taxon>Spiralia</taxon>
        <taxon>Lophotrochozoa</taxon>
        <taxon>Mollusca</taxon>
        <taxon>Bivalvia</taxon>
        <taxon>Autobranchia</taxon>
        <taxon>Heteroconchia</taxon>
        <taxon>Euheterodonta</taxon>
        <taxon>Imparidentia</taxon>
        <taxon>Neoheterodontei</taxon>
        <taxon>Myida</taxon>
        <taxon>Dreissenoidea</taxon>
        <taxon>Dreissenidae</taxon>
        <taxon>Dreissena</taxon>
    </lineage>
</organism>
<accession>A0A9D4LI96</accession>
<name>A0A9D4LI96_DREPO</name>
<sequence length="142" mass="15942">MAIFLPLNSKYGLDIGDIDVILSRDTPSNDGEQMCLMILKSHNERHSYGPDKLVPPARQPTSPPADICQSNNWFFPSEKPCKKSFIVCISQYQTFSYASVLPLPMSTHPVCSRPENRAFGTLNGCVRNRRTSCRRYGDSSLI</sequence>
<dbReference type="EMBL" id="JAIWYP010000003">
    <property type="protein sequence ID" value="KAH3858550.1"/>
    <property type="molecule type" value="Genomic_DNA"/>
</dbReference>
<comment type="caution">
    <text evidence="1">The sequence shown here is derived from an EMBL/GenBank/DDBJ whole genome shotgun (WGS) entry which is preliminary data.</text>
</comment>
<dbReference type="Proteomes" id="UP000828390">
    <property type="component" value="Unassembled WGS sequence"/>
</dbReference>
<proteinExistence type="predicted"/>
<keyword evidence="2" id="KW-1185">Reference proteome</keyword>
<reference evidence="1" key="1">
    <citation type="journal article" date="2019" name="bioRxiv">
        <title>The Genome of the Zebra Mussel, Dreissena polymorpha: A Resource for Invasive Species Research.</title>
        <authorList>
            <person name="McCartney M.A."/>
            <person name="Auch B."/>
            <person name="Kono T."/>
            <person name="Mallez S."/>
            <person name="Zhang Y."/>
            <person name="Obille A."/>
            <person name="Becker A."/>
            <person name="Abrahante J.E."/>
            <person name="Garbe J."/>
            <person name="Badalamenti J.P."/>
            <person name="Herman A."/>
            <person name="Mangelson H."/>
            <person name="Liachko I."/>
            <person name="Sullivan S."/>
            <person name="Sone E.D."/>
            <person name="Koren S."/>
            <person name="Silverstein K.A.T."/>
            <person name="Beckman K.B."/>
            <person name="Gohl D.M."/>
        </authorList>
    </citation>
    <scope>NUCLEOTIDE SEQUENCE</scope>
    <source>
        <strain evidence="1">Duluth1</strain>
        <tissue evidence="1">Whole animal</tissue>
    </source>
</reference>
<protein>
    <submittedName>
        <fullName evidence="1">Uncharacterized protein</fullName>
    </submittedName>
</protein>
<evidence type="ECO:0000313" key="2">
    <source>
        <dbReference type="Proteomes" id="UP000828390"/>
    </source>
</evidence>
<reference evidence="1" key="2">
    <citation type="submission" date="2020-11" db="EMBL/GenBank/DDBJ databases">
        <authorList>
            <person name="McCartney M.A."/>
            <person name="Auch B."/>
            <person name="Kono T."/>
            <person name="Mallez S."/>
            <person name="Becker A."/>
            <person name="Gohl D.M."/>
            <person name="Silverstein K.A.T."/>
            <person name="Koren S."/>
            <person name="Bechman K.B."/>
            <person name="Herman A."/>
            <person name="Abrahante J.E."/>
            <person name="Garbe J."/>
        </authorList>
    </citation>
    <scope>NUCLEOTIDE SEQUENCE</scope>
    <source>
        <strain evidence="1">Duluth1</strain>
        <tissue evidence="1">Whole animal</tissue>
    </source>
</reference>
<gene>
    <name evidence="1" type="ORF">DPMN_101176</name>
</gene>
<dbReference type="AlphaFoldDB" id="A0A9D4LI96"/>
<evidence type="ECO:0000313" key="1">
    <source>
        <dbReference type="EMBL" id="KAH3858550.1"/>
    </source>
</evidence>